<evidence type="ECO:0000313" key="5">
    <source>
        <dbReference type="Proteomes" id="UP000534001"/>
    </source>
</evidence>
<accession>A0A6V7RNL8</accession>
<dbReference type="GO" id="GO:0046872">
    <property type="term" value="F:metal ion binding"/>
    <property type="evidence" value="ECO:0007669"/>
    <property type="project" value="UniProtKB-KW"/>
</dbReference>
<dbReference type="Pfam" id="PF07687">
    <property type="entry name" value="M20_dimer"/>
    <property type="match status" value="1"/>
</dbReference>
<feature type="domain" description="Peptidase M20 dimerisation" evidence="3">
    <location>
        <begin position="197"/>
        <end position="323"/>
    </location>
</feature>
<keyword evidence="1" id="KW-0479">Metal-binding</keyword>
<dbReference type="PANTHER" id="PTHR43808:SF32">
    <property type="entry name" value="ARGE_DAPE-RELATED DEACYLASE"/>
    <property type="match status" value="1"/>
</dbReference>
<dbReference type="AlphaFoldDB" id="A0A6V7RNL8"/>
<name>A0A6V7RNL8_9STAP</name>
<dbReference type="InterPro" id="IPR036264">
    <property type="entry name" value="Bact_exopeptidase_dim_dom"/>
</dbReference>
<organism evidence="4 5">
    <name type="scientific">Jeotgalicoccus coquinae</name>
    <dbReference type="NCBI Taxonomy" id="709509"/>
    <lineage>
        <taxon>Bacteria</taxon>
        <taxon>Bacillati</taxon>
        <taxon>Bacillota</taxon>
        <taxon>Bacilli</taxon>
        <taxon>Bacillales</taxon>
        <taxon>Staphylococcaceae</taxon>
        <taxon>Jeotgalicoccus</taxon>
    </lineage>
</organism>
<dbReference type="InterPro" id="IPR050072">
    <property type="entry name" value="Peptidase_M20A"/>
</dbReference>
<dbReference type="InterPro" id="IPR011650">
    <property type="entry name" value="Peptidase_M20_dimer"/>
</dbReference>
<dbReference type="SUPFAM" id="SSF55031">
    <property type="entry name" value="Bacterial exopeptidase dimerisation domain"/>
    <property type="match status" value="1"/>
</dbReference>
<evidence type="ECO:0000256" key="1">
    <source>
        <dbReference type="ARBA" id="ARBA00022723"/>
    </source>
</evidence>
<evidence type="ECO:0000313" key="4">
    <source>
        <dbReference type="EMBL" id="CAD2079254.1"/>
    </source>
</evidence>
<reference evidence="4 5" key="1">
    <citation type="submission" date="2020-07" db="EMBL/GenBank/DDBJ databases">
        <authorList>
            <person name="Criscuolo A."/>
        </authorList>
    </citation>
    <scope>NUCLEOTIDE SEQUENCE [LARGE SCALE GENOMIC DNA]</scope>
    <source>
        <strain evidence="4">CIP111751</strain>
    </source>
</reference>
<dbReference type="PANTHER" id="PTHR43808">
    <property type="entry name" value="ACETYLORNITHINE DEACETYLASE"/>
    <property type="match status" value="1"/>
</dbReference>
<dbReference type="Gene3D" id="3.40.630.10">
    <property type="entry name" value="Zn peptidases"/>
    <property type="match status" value="2"/>
</dbReference>
<dbReference type="EC" id="3.5.1.18" evidence="4"/>
<comment type="caution">
    <text evidence="4">The sequence shown here is derived from an EMBL/GenBank/DDBJ whole genome shotgun (WGS) entry which is preliminary data.</text>
</comment>
<dbReference type="Pfam" id="PF01546">
    <property type="entry name" value="Peptidase_M20"/>
    <property type="match status" value="1"/>
</dbReference>
<gene>
    <name evidence="4" type="primary">dapE_2</name>
    <name evidence="4" type="ORF">JEOCOQ751_01442</name>
</gene>
<dbReference type="GO" id="GO:0009014">
    <property type="term" value="F:succinyl-diaminopimelate desuccinylase activity"/>
    <property type="evidence" value="ECO:0007669"/>
    <property type="project" value="UniProtKB-EC"/>
</dbReference>
<dbReference type="InterPro" id="IPR002933">
    <property type="entry name" value="Peptidase_M20"/>
</dbReference>
<dbReference type="Proteomes" id="UP000534001">
    <property type="component" value="Unassembled WGS sequence"/>
</dbReference>
<dbReference type="EMBL" id="CAJEWA010000006">
    <property type="protein sequence ID" value="CAD2079254.1"/>
    <property type="molecule type" value="Genomic_DNA"/>
</dbReference>
<keyword evidence="2 4" id="KW-0378">Hydrolase</keyword>
<evidence type="ECO:0000256" key="2">
    <source>
        <dbReference type="ARBA" id="ARBA00022801"/>
    </source>
</evidence>
<sequence length="423" mass="46741">MVNKNMNEDVKNNLVEKVSKNKEQLVDLCSRLVQIPSESPESDTRQMVKEIADFLEQIDDVEISFHTLEEPITNIVARIKGKNPGKRLILNGHLDTYPAGNESLWTHHPFSGHEENGRMYGRGVSDMKGGIASYLVTFMIMAEMRDSWSGELVITLAGDEETMGVKGTKYLLDTVPHASGDAMISGDAGAAKVLRFGEKGLMWIELNAIGKASHGAHVHKGRNAIDRLAEGIDRLNKELVSLKVNAPKEVTQAIKESSEISERYSGEGETEVLQQVTVNFGTIEGGVSPNLIPAKASAQGDIRVPVGVSMSEVEQKLKEITESVEGLSYHIFRQYEPNRSDINHEIFVFTADNVEYITGEKPVNTMRVGASDARHYRISKNIPSVNCGLNPYNLGGPDEYIEIEELTNLAKIHTLTAFDYLSE</sequence>
<dbReference type="SUPFAM" id="SSF53187">
    <property type="entry name" value="Zn-dependent exopeptidases"/>
    <property type="match status" value="1"/>
</dbReference>
<dbReference type="Gene3D" id="3.30.70.360">
    <property type="match status" value="1"/>
</dbReference>
<proteinExistence type="predicted"/>
<protein>
    <submittedName>
        <fullName evidence="4">Putative succinyl-diaminopimelate desuccinylase</fullName>
        <ecNumber evidence="4">3.5.1.18</ecNumber>
    </submittedName>
</protein>
<evidence type="ECO:0000259" key="3">
    <source>
        <dbReference type="Pfam" id="PF07687"/>
    </source>
</evidence>